<feature type="domain" description="SAM-dependent methyltransferase Erg6/SMT-type" evidence="8">
    <location>
        <begin position="225"/>
        <end position="499"/>
    </location>
</feature>
<evidence type="ECO:0000313" key="9">
    <source>
        <dbReference type="EMBL" id="KAL3793416.1"/>
    </source>
</evidence>
<evidence type="ECO:0000256" key="3">
    <source>
        <dbReference type="ARBA" id="ARBA00022691"/>
    </source>
</evidence>
<proteinExistence type="inferred from homology"/>
<dbReference type="Gene3D" id="3.40.50.150">
    <property type="entry name" value="Vaccinia Virus protein VP39"/>
    <property type="match status" value="1"/>
</dbReference>
<protein>
    <recommendedName>
        <fullName evidence="6">Methyltransferase</fullName>
        <ecNumber evidence="6">2.1.1.-</ecNumber>
    </recommendedName>
</protein>
<name>A0ABD3Q1S7_9STRA</name>
<evidence type="ECO:0000259" key="8">
    <source>
        <dbReference type="PROSITE" id="PS51685"/>
    </source>
</evidence>
<evidence type="ECO:0000256" key="2">
    <source>
        <dbReference type="ARBA" id="ARBA00022679"/>
    </source>
</evidence>
<reference evidence="9 10" key="1">
    <citation type="journal article" date="2020" name="G3 (Bethesda)">
        <title>Improved Reference Genome for Cyclotella cryptica CCMP332, a Model for Cell Wall Morphogenesis, Salinity Adaptation, and Lipid Production in Diatoms (Bacillariophyta).</title>
        <authorList>
            <person name="Roberts W.R."/>
            <person name="Downey K.M."/>
            <person name="Ruck E.C."/>
            <person name="Traller J.C."/>
            <person name="Alverson A.J."/>
        </authorList>
    </citation>
    <scope>NUCLEOTIDE SEQUENCE [LARGE SCALE GENOMIC DNA]</scope>
    <source>
        <strain evidence="9 10">CCMP332</strain>
    </source>
</reference>
<dbReference type="InterPro" id="IPR030384">
    <property type="entry name" value="MeTrfase_SMT"/>
</dbReference>
<dbReference type="Pfam" id="PF08241">
    <property type="entry name" value="Methyltransf_11"/>
    <property type="match status" value="1"/>
</dbReference>
<dbReference type="InterPro" id="IPR013216">
    <property type="entry name" value="Methyltransf_11"/>
</dbReference>
<comment type="caution">
    <text evidence="9">The sequence shown here is derived from an EMBL/GenBank/DDBJ whole genome shotgun (WGS) entry which is preliminary data.</text>
</comment>
<evidence type="ECO:0000256" key="5">
    <source>
        <dbReference type="PROSITE-ProRule" id="PRU01022"/>
    </source>
</evidence>
<accession>A0ABD3Q1S7</accession>
<dbReference type="PROSITE" id="PS51685">
    <property type="entry name" value="SAM_MT_ERG6_SMT"/>
    <property type="match status" value="1"/>
</dbReference>
<comment type="similarity">
    <text evidence="4 5 6">Belongs to the class I-like SAM-binding methyltransferase superfamily. Erg6/SMT family.</text>
</comment>
<dbReference type="InterPro" id="IPR050447">
    <property type="entry name" value="Erg6_SMT_methyltransf"/>
</dbReference>
<dbReference type="EMBL" id="JABMIG020000091">
    <property type="protein sequence ID" value="KAL3793416.1"/>
    <property type="molecule type" value="Genomic_DNA"/>
</dbReference>
<organism evidence="9 10">
    <name type="scientific">Cyclotella cryptica</name>
    <dbReference type="NCBI Taxonomy" id="29204"/>
    <lineage>
        <taxon>Eukaryota</taxon>
        <taxon>Sar</taxon>
        <taxon>Stramenopiles</taxon>
        <taxon>Ochrophyta</taxon>
        <taxon>Bacillariophyta</taxon>
        <taxon>Coscinodiscophyceae</taxon>
        <taxon>Thalassiosirophycidae</taxon>
        <taxon>Stephanodiscales</taxon>
        <taxon>Stephanodiscaceae</taxon>
        <taxon>Cyclotella</taxon>
    </lineage>
</organism>
<dbReference type="Pfam" id="PF08498">
    <property type="entry name" value="Sterol_MT_C"/>
    <property type="match status" value="1"/>
</dbReference>
<evidence type="ECO:0000256" key="7">
    <source>
        <dbReference type="SAM" id="MobiDB-lite"/>
    </source>
</evidence>
<keyword evidence="10" id="KW-1185">Reference proteome</keyword>
<feature type="region of interest" description="Disordered" evidence="7">
    <location>
        <begin position="198"/>
        <end position="218"/>
    </location>
</feature>
<sequence>MPGINILVPLLTWNNNNNNNNNSNVKGNSSNPATMVEALTVSTLLSLATLTVVQTLTPADPLGKTIRFMKQLRGQHVLTVIPSFLFPNATPNHPLQEKGNLTSASSVATSVSEYERLHSSSTTTTERNSQYTNLVNSYYDLATLFYEWGWGASFHFSNRHPHESFDEATRRHEFYLASKLDLSGALGRYYAGASTAEMNGKANGSAKEDKEEKVTAGSTPSMAKVKVLDVGCGIGGPMRNICKFTGADVTGLTLNQYQVNRGNELCRADAHFYNASDKDLPEVRCRSVQGDFMKQPFEDSTFDAAYAIEATCHAPDRVGCYSEIYRVLKPGSIFACYEWCLTDKYDPNNPEHVLIKKQIEEGDGLPDIASTHHCLNALKMAGFEILEERNLVCDEYGGWQDPKTGEYSLSKEARRHYRGGKPWMLPLMPSWNPFTQRFQFNWFGLRLTKYSLKVMEFLRLAPAGTSRTQILLQSGGMGLARGGEFGIFTPMYLMVGRVPLDKK</sequence>
<dbReference type="AlphaFoldDB" id="A0ABD3Q1S7"/>
<evidence type="ECO:0000256" key="6">
    <source>
        <dbReference type="RuleBase" id="RU362025"/>
    </source>
</evidence>
<dbReference type="InterPro" id="IPR029063">
    <property type="entry name" value="SAM-dependent_MTases_sf"/>
</dbReference>
<dbReference type="CDD" id="cd02440">
    <property type="entry name" value="AdoMet_MTases"/>
    <property type="match status" value="1"/>
</dbReference>
<dbReference type="EC" id="2.1.1.-" evidence="6"/>
<dbReference type="Proteomes" id="UP001516023">
    <property type="component" value="Unassembled WGS sequence"/>
</dbReference>
<dbReference type="GO" id="GO:0032259">
    <property type="term" value="P:methylation"/>
    <property type="evidence" value="ECO:0007669"/>
    <property type="project" value="UniProtKB-KW"/>
</dbReference>
<dbReference type="GO" id="GO:0008168">
    <property type="term" value="F:methyltransferase activity"/>
    <property type="evidence" value="ECO:0007669"/>
    <property type="project" value="UniProtKB-KW"/>
</dbReference>
<evidence type="ECO:0000256" key="4">
    <source>
        <dbReference type="ARBA" id="ARBA00038188"/>
    </source>
</evidence>
<keyword evidence="3 5" id="KW-0949">S-adenosyl-L-methionine</keyword>
<evidence type="ECO:0000256" key="1">
    <source>
        <dbReference type="ARBA" id="ARBA00022603"/>
    </source>
</evidence>
<keyword evidence="2 5" id="KW-0808">Transferase</keyword>
<gene>
    <name evidence="9" type="ORF">HJC23_001864</name>
</gene>
<keyword evidence="1 5" id="KW-0489">Methyltransferase</keyword>
<dbReference type="PANTHER" id="PTHR44068:SF1">
    <property type="entry name" value="HYPOTHETICAL LOC100005854"/>
    <property type="match status" value="1"/>
</dbReference>
<dbReference type="PANTHER" id="PTHR44068">
    <property type="entry name" value="ZGC:194242"/>
    <property type="match status" value="1"/>
</dbReference>
<evidence type="ECO:0000313" key="10">
    <source>
        <dbReference type="Proteomes" id="UP001516023"/>
    </source>
</evidence>
<dbReference type="InterPro" id="IPR013705">
    <property type="entry name" value="Sterol_MeTrfase_C"/>
</dbReference>
<dbReference type="SUPFAM" id="SSF53335">
    <property type="entry name" value="S-adenosyl-L-methionine-dependent methyltransferases"/>
    <property type="match status" value="1"/>
</dbReference>